<dbReference type="InterPro" id="IPR000477">
    <property type="entry name" value="RT_dom"/>
</dbReference>
<comment type="caution">
    <text evidence="2">The sequence shown here is derived from an EMBL/GenBank/DDBJ whole genome shotgun (WGS) entry which is preliminary data.</text>
</comment>
<organism evidence="2 3">
    <name type="scientific">Eumeta variegata</name>
    <name type="common">Bagworm moth</name>
    <name type="synonym">Eumeta japonica</name>
    <dbReference type="NCBI Taxonomy" id="151549"/>
    <lineage>
        <taxon>Eukaryota</taxon>
        <taxon>Metazoa</taxon>
        <taxon>Ecdysozoa</taxon>
        <taxon>Arthropoda</taxon>
        <taxon>Hexapoda</taxon>
        <taxon>Insecta</taxon>
        <taxon>Pterygota</taxon>
        <taxon>Neoptera</taxon>
        <taxon>Endopterygota</taxon>
        <taxon>Lepidoptera</taxon>
        <taxon>Glossata</taxon>
        <taxon>Ditrysia</taxon>
        <taxon>Tineoidea</taxon>
        <taxon>Psychidae</taxon>
        <taxon>Oiketicinae</taxon>
        <taxon>Eumeta</taxon>
    </lineage>
</organism>
<reference evidence="2 3" key="1">
    <citation type="journal article" date="2019" name="Commun. Biol.">
        <title>The bagworm genome reveals a unique fibroin gene that provides high tensile strength.</title>
        <authorList>
            <person name="Kono N."/>
            <person name="Nakamura H."/>
            <person name="Ohtoshi R."/>
            <person name="Tomita M."/>
            <person name="Numata K."/>
            <person name="Arakawa K."/>
        </authorList>
    </citation>
    <scope>NUCLEOTIDE SEQUENCE [LARGE SCALE GENOMIC DNA]</scope>
</reference>
<dbReference type="OrthoDB" id="411871at2759"/>
<evidence type="ECO:0000259" key="1">
    <source>
        <dbReference type="Pfam" id="PF00078"/>
    </source>
</evidence>
<dbReference type="Pfam" id="PF00078">
    <property type="entry name" value="RVT_1"/>
    <property type="match status" value="1"/>
</dbReference>
<dbReference type="EMBL" id="BGZK01000460">
    <property type="protein sequence ID" value="GBP44871.1"/>
    <property type="molecule type" value="Genomic_DNA"/>
</dbReference>
<accession>A0A4C1W1C4</accession>
<evidence type="ECO:0000313" key="2">
    <source>
        <dbReference type="EMBL" id="GBP44871.1"/>
    </source>
</evidence>
<dbReference type="PANTHER" id="PTHR19446">
    <property type="entry name" value="REVERSE TRANSCRIPTASES"/>
    <property type="match status" value="1"/>
</dbReference>
<keyword evidence="3" id="KW-1185">Reference proteome</keyword>
<gene>
    <name evidence="2" type="ORF">EVAR_24784_1</name>
</gene>
<dbReference type="AlphaFoldDB" id="A0A4C1W1C4"/>
<dbReference type="STRING" id="151549.A0A4C1W1C4"/>
<name>A0A4C1W1C4_EUMVA</name>
<dbReference type="Proteomes" id="UP000299102">
    <property type="component" value="Unassembled WGS sequence"/>
</dbReference>
<feature type="domain" description="Reverse transcriptase" evidence="1">
    <location>
        <begin position="29"/>
        <end position="146"/>
    </location>
</feature>
<proteinExistence type="predicted"/>
<protein>
    <submittedName>
        <fullName evidence="2">Retrovirus-related Pol polyprotein from type-1 retrotransposable element R1</fullName>
    </submittedName>
</protein>
<sequence>MEGRLPNVWKEGKLVVLPKSNGKYITDSKVYPSLTLFSVLGKTLEQVILRCSGKVLGDYSDSQHGFTKGRSTVTDLIAMLDSVRASTRKYVQLMFLDISSAFDRAWWPMILVKLRQRGCLPNIYTMLVDYFSNGRVGLFVGSRVRWKTTNMGRPQRSFLGQHCGTCC</sequence>
<evidence type="ECO:0000313" key="3">
    <source>
        <dbReference type="Proteomes" id="UP000299102"/>
    </source>
</evidence>